<dbReference type="AlphaFoldDB" id="A0A119CYA0"/>
<organism evidence="1 2">
    <name type="scientific">Thiobacillus denitrificans</name>
    <dbReference type="NCBI Taxonomy" id="36861"/>
    <lineage>
        <taxon>Bacteria</taxon>
        <taxon>Pseudomonadati</taxon>
        <taxon>Pseudomonadota</taxon>
        <taxon>Betaproteobacteria</taxon>
        <taxon>Nitrosomonadales</taxon>
        <taxon>Thiobacillaceae</taxon>
        <taxon>Thiobacillus</taxon>
    </lineage>
</organism>
<sequence>MAQPAFAAIQTRAEEAALRRLANARLLVGPYAFDCLLAQEVHPMGVFGEMGELRSTIRMPRMDMPDGMARDALIAYDPGSHTVDELMAKKPAQFHVDAIEPYGAIGVKVWLR</sequence>
<proteinExistence type="predicted"/>
<dbReference type="EMBL" id="LDUG01000004">
    <property type="protein sequence ID" value="KVW99512.1"/>
    <property type="molecule type" value="Genomic_DNA"/>
</dbReference>
<name>A0A119CYA0_THIDE</name>
<protein>
    <submittedName>
        <fullName evidence="1">Uncharacterized protein</fullName>
    </submittedName>
</protein>
<dbReference type="Proteomes" id="UP000064243">
    <property type="component" value="Unassembled WGS sequence"/>
</dbReference>
<reference evidence="1 2" key="1">
    <citation type="journal article" date="2015" name="Appl. Environ. Microbiol.">
        <title>Aerobic and Anaerobic Thiosulfate Oxidation by a Cold-Adapted, Subglacial Chemoautotroph.</title>
        <authorList>
            <person name="Harrold Z.R."/>
            <person name="Skidmore M.L."/>
            <person name="Hamilton T.L."/>
            <person name="Desch L."/>
            <person name="Amada K."/>
            <person name="van Gelder W."/>
            <person name="Glover K."/>
            <person name="Roden E.E."/>
            <person name="Boyd E.S."/>
        </authorList>
    </citation>
    <scope>NUCLEOTIDE SEQUENCE [LARGE SCALE GENOMIC DNA]</scope>
    <source>
        <strain evidence="1 2">RG</strain>
    </source>
</reference>
<accession>A0A119CYA0</accession>
<evidence type="ECO:0000313" key="1">
    <source>
        <dbReference type="EMBL" id="KVW99512.1"/>
    </source>
</evidence>
<keyword evidence="2" id="KW-1185">Reference proteome</keyword>
<gene>
    <name evidence="1" type="ORF">ABW22_01455</name>
</gene>
<dbReference type="PATRIC" id="fig|36861.3.peg.2548"/>
<dbReference type="RefSeq" id="WP_059751243.1">
    <property type="nucleotide sequence ID" value="NZ_LDUG01000004.1"/>
</dbReference>
<evidence type="ECO:0000313" key="2">
    <source>
        <dbReference type="Proteomes" id="UP000064243"/>
    </source>
</evidence>
<comment type="caution">
    <text evidence="1">The sequence shown here is derived from an EMBL/GenBank/DDBJ whole genome shotgun (WGS) entry which is preliminary data.</text>
</comment>